<organism evidence="1 2">
    <name type="scientific">Aspergillus parasiticus</name>
    <dbReference type="NCBI Taxonomy" id="5067"/>
    <lineage>
        <taxon>Eukaryota</taxon>
        <taxon>Fungi</taxon>
        <taxon>Dikarya</taxon>
        <taxon>Ascomycota</taxon>
        <taxon>Pezizomycotina</taxon>
        <taxon>Eurotiomycetes</taxon>
        <taxon>Eurotiomycetidae</taxon>
        <taxon>Eurotiales</taxon>
        <taxon>Aspergillaceae</taxon>
        <taxon>Aspergillus</taxon>
        <taxon>Aspergillus subgen. Circumdati</taxon>
    </lineage>
</organism>
<dbReference type="EMBL" id="ML735039">
    <property type="protein sequence ID" value="KAB8200610.1"/>
    <property type="molecule type" value="Genomic_DNA"/>
</dbReference>
<reference evidence="1 2" key="1">
    <citation type="submission" date="2019-04" db="EMBL/GenBank/DDBJ databases">
        <title>Fungal friends and foes A comparative genomics study of 23 Aspergillus species from section Flavi.</title>
        <authorList>
            <consortium name="DOE Joint Genome Institute"/>
            <person name="Kjaerbolling I."/>
            <person name="Vesth T.C."/>
            <person name="Frisvad J.C."/>
            <person name="Nybo J.L."/>
            <person name="Theobald S."/>
            <person name="Kildgaard S."/>
            <person name="Petersen T.I."/>
            <person name="Kuo A."/>
            <person name="Sato A."/>
            <person name="Lyhne E.K."/>
            <person name="Kogle M.E."/>
            <person name="Wiebenga A."/>
            <person name="Kun R.S."/>
            <person name="Lubbers R.J."/>
            <person name="Makela M.R."/>
            <person name="Barry K."/>
            <person name="Chovatia M."/>
            <person name="Clum A."/>
            <person name="Daum C."/>
            <person name="Haridas S."/>
            <person name="He G."/>
            <person name="LaButti K."/>
            <person name="Lipzen A."/>
            <person name="Mondo S."/>
            <person name="Pangilinan J."/>
            <person name="Riley R."/>
            <person name="Salamov A."/>
            <person name="Simmons B.A."/>
            <person name="Magnuson J.K."/>
            <person name="Henrissat B."/>
            <person name="Mortensen U.H."/>
            <person name="Larsen T.O."/>
            <person name="De vries R.P."/>
            <person name="Grigoriev I.V."/>
            <person name="Machida M."/>
            <person name="Baker S.E."/>
            <person name="Andersen M.R."/>
        </authorList>
    </citation>
    <scope>NUCLEOTIDE SEQUENCE [LARGE SCALE GENOMIC DNA]</scope>
    <source>
        <strain evidence="1 2">CBS 117618</strain>
    </source>
</reference>
<accession>A0A5N6D981</accession>
<keyword evidence="2" id="KW-1185">Reference proteome</keyword>
<evidence type="ECO:0000313" key="2">
    <source>
        <dbReference type="Proteomes" id="UP000326532"/>
    </source>
</evidence>
<sequence length="94" mass="10510">MAYFGLPQAPHPRGAEVYRRPLHHDIQTILVGNEVFLLDETPRFMVRRPGLTRRRRSYGSEKLCQDEFSGTGDIIEGEFSLGSSDRDGGSSISA</sequence>
<name>A0A5N6D981_ASPPA</name>
<dbReference type="VEuPathDB" id="FungiDB:BDV34DRAFT_230137"/>
<dbReference type="AlphaFoldDB" id="A0A5N6D981"/>
<gene>
    <name evidence="1" type="ORF">BDV34DRAFT_230137</name>
</gene>
<dbReference type="Proteomes" id="UP000326532">
    <property type="component" value="Unassembled WGS sequence"/>
</dbReference>
<evidence type="ECO:0000313" key="1">
    <source>
        <dbReference type="EMBL" id="KAB8200610.1"/>
    </source>
</evidence>
<protein>
    <submittedName>
        <fullName evidence="1">Uncharacterized protein</fullName>
    </submittedName>
</protein>
<proteinExistence type="predicted"/>